<evidence type="ECO:0000256" key="1">
    <source>
        <dbReference type="SAM" id="MobiDB-lite"/>
    </source>
</evidence>
<feature type="region of interest" description="Disordered" evidence="1">
    <location>
        <begin position="70"/>
        <end position="105"/>
    </location>
</feature>
<dbReference type="Proteomes" id="UP000772434">
    <property type="component" value="Unassembled WGS sequence"/>
</dbReference>
<comment type="caution">
    <text evidence="2">The sequence shown here is derived from an EMBL/GenBank/DDBJ whole genome shotgun (WGS) entry which is preliminary data.</text>
</comment>
<sequence length="186" mass="20211">MNYVTASPPPSSSNVGRDFTPFLSSYASTLYQIPSPPSPFCPFAASTDLHLPPLPPPKLPSLLLSTGTNLNLPSSSQPCPQSHSQPYSTVHLPSPSKRGSESTFDSEAHGYGYGYSVTAHKKRKETKKVHGHQCQVGLGVDDVYTADESLLSYYKDDESQYDDLSTVSVSWIPSTPPVLFIEDCNN</sequence>
<feature type="compositionally biased region" description="Low complexity" evidence="1">
    <location>
        <begin position="70"/>
        <end position="88"/>
    </location>
</feature>
<reference evidence="2" key="1">
    <citation type="submission" date="2020-11" db="EMBL/GenBank/DDBJ databases">
        <authorList>
            <consortium name="DOE Joint Genome Institute"/>
            <person name="Ahrendt S."/>
            <person name="Riley R."/>
            <person name="Andreopoulos W."/>
            <person name="Labutti K."/>
            <person name="Pangilinan J."/>
            <person name="Ruiz-Duenas F.J."/>
            <person name="Barrasa J.M."/>
            <person name="Sanchez-Garcia M."/>
            <person name="Camarero S."/>
            <person name="Miyauchi S."/>
            <person name="Serrano A."/>
            <person name="Linde D."/>
            <person name="Babiker R."/>
            <person name="Drula E."/>
            <person name="Ayuso-Fernandez I."/>
            <person name="Pacheco R."/>
            <person name="Padilla G."/>
            <person name="Ferreira P."/>
            <person name="Barriuso J."/>
            <person name="Kellner H."/>
            <person name="Castanera R."/>
            <person name="Alfaro M."/>
            <person name="Ramirez L."/>
            <person name="Pisabarro A.G."/>
            <person name="Kuo A."/>
            <person name="Tritt A."/>
            <person name="Lipzen A."/>
            <person name="He G."/>
            <person name="Yan M."/>
            <person name="Ng V."/>
            <person name="Cullen D."/>
            <person name="Martin F."/>
            <person name="Rosso M.-N."/>
            <person name="Henrissat B."/>
            <person name="Hibbett D."/>
            <person name="Martinez A.T."/>
            <person name="Grigoriev I.V."/>
        </authorList>
    </citation>
    <scope>NUCLEOTIDE SEQUENCE</scope>
    <source>
        <strain evidence="2">AH 40177</strain>
    </source>
</reference>
<name>A0A9P5TYB0_9AGAR</name>
<evidence type="ECO:0000313" key="3">
    <source>
        <dbReference type="Proteomes" id="UP000772434"/>
    </source>
</evidence>
<accession>A0A9P5TYB0</accession>
<dbReference type="EMBL" id="JADNRY010000414">
    <property type="protein sequence ID" value="KAF9056882.1"/>
    <property type="molecule type" value="Genomic_DNA"/>
</dbReference>
<keyword evidence="3" id="KW-1185">Reference proteome</keyword>
<evidence type="ECO:0000313" key="2">
    <source>
        <dbReference type="EMBL" id="KAF9056882.1"/>
    </source>
</evidence>
<dbReference type="AlphaFoldDB" id="A0A9P5TYB0"/>
<proteinExistence type="predicted"/>
<organism evidence="2 3">
    <name type="scientific">Rhodocollybia butyracea</name>
    <dbReference type="NCBI Taxonomy" id="206335"/>
    <lineage>
        <taxon>Eukaryota</taxon>
        <taxon>Fungi</taxon>
        <taxon>Dikarya</taxon>
        <taxon>Basidiomycota</taxon>
        <taxon>Agaricomycotina</taxon>
        <taxon>Agaricomycetes</taxon>
        <taxon>Agaricomycetidae</taxon>
        <taxon>Agaricales</taxon>
        <taxon>Marasmiineae</taxon>
        <taxon>Omphalotaceae</taxon>
        <taxon>Rhodocollybia</taxon>
    </lineage>
</organism>
<protein>
    <submittedName>
        <fullName evidence="2">Uncharacterized protein</fullName>
    </submittedName>
</protein>
<gene>
    <name evidence="2" type="ORF">BDP27DRAFT_1433284</name>
</gene>